<evidence type="ECO:0000256" key="6">
    <source>
        <dbReference type="ARBA" id="ARBA00023136"/>
    </source>
</evidence>
<dbReference type="SUPFAM" id="SSF81321">
    <property type="entry name" value="Family A G protein-coupled receptor-like"/>
    <property type="match status" value="1"/>
</dbReference>
<sequence>MNSSIVNIESWFIPIDIIITIFTTIAIGLTILCLCLILFDKTCHTIHMLLVANSCLTAFLFGCAMLSSFIIMLINDLERIYYPDSYCIFQAYISYATCAAFNYSFVLQALYRYILIIYPRVLFWQKRRTQILFVFSTWVLGFACPIMFLFNNGIVYNYDNQVCQLPLRFSFSVIYISFTVYGIPVIMIIFIYFKLLRYIQETRNELRAFQYHSWELITGGIIIPSIDGQESNGFDITREILYICPESLNPPQELILKQALLDNNLIKKRYATNYKSILEFI</sequence>
<accession>A0A814XB05</accession>
<dbReference type="EMBL" id="CAJNON010000349">
    <property type="protein sequence ID" value="CAF1212503.1"/>
    <property type="molecule type" value="Genomic_DNA"/>
</dbReference>
<evidence type="ECO:0000256" key="2">
    <source>
        <dbReference type="ARBA" id="ARBA00022475"/>
    </source>
</evidence>
<evidence type="ECO:0000313" key="11">
    <source>
        <dbReference type="EMBL" id="CAF1212503.1"/>
    </source>
</evidence>
<feature type="transmembrane region" description="Helical" evidence="9">
    <location>
        <begin position="51"/>
        <end position="72"/>
    </location>
</feature>
<reference evidence="11" key="1">
    <citation type="submission" date="2021-02" db="EMBL/GenBank/DDBJ databases">
        <authorList>
            <person name="Nowell W R."/>
        </authorList>
    </citation>
    <scope>NUCLEOTIDE SEQUENCE</scope>
</reference>
<feature type="transmembrane region" description="Helical" evidence="9">
    <location>
        <begin position="92"/>
        <end position="111"/>
    </location>
</feature>
<evidence type="ECO:0000256" key="8">
    <source>
        <dbReference type="ARBA" id="ARBA00023224"/>
    </source>
</evidence>
<dbReference type="GO" id="GO:0004930">
    <property type="term" value="F:G protein-coupled receptor activity"/>
    <property type="evidence" value="ECO:0007669"/>
    <property type="project" value="UniProtKB-KW"/>
</dbReference>
<dbReference type="Gene3D" id="1.20.1070.10">
    <property type="entry name" value="Rhodopsin 7-helix transmembrane proteins"/>
    <property type="match status" value="1"/>
</dbReference>
<keyword evidence="5" id="KW-0297">G-protein coupled receptor</keyword>
<evidence type="ECO:0000313" key="12">
    <source>
        <dbReference type="Proteomes" id="UP000663891"/>
    </source>
</evidence>
<dbReference type="PANTHER" id="PTHR24228">
    <property type="entry name" value="B2 BRADYKININ RECEPTOR/ANGIOTENSIN II RECEPTOR"/>
    <property type="match status" value="1"/>
</dbReference>
<dbReference type="OrthoDB" id="10517959at2759"/>
<feature type="domain" description="G-protein coupled receptors family 1 profile" evidence="10">
    <location>
        <begin position="29"/>
        <end position="281"/>
    </location>
</feature>
<evidence type="ECO:0000259" key="10">
    <source>
        <dbReference type="PROSITE" id="PS50262"/>
    </source>
</evidence>
<protein>
    <recommendedName>
        <fullName evidence="10">G-protein coupled receptors family 1 profile domain-containing protein</fullName>
    </recommendedName>
</protein>
<evidence type="ECO:0000256" key="5">
    <source>
        <dbReference type="ARBA" id="ARBA00023040"/>
    </source>
</evidence>
<keyword evidence="7" id="KW-0675">Receptor</keyword>
<dbReference type="CDD" id="cd00637">
    <property type="entry name" value="7tm_classA_rhodopsin-like"/>
    <property type="match status" value="1"/>
</dbReference>
<dbReference type="Proteomes" id="UP000663891">
    <property type="component" value="Unassembled WGS sequence"/>
</dbReference>
<dbReference type="GO" id="GO:0005886">
    <property type="term" value="C:plasma membrane"/>
    <property type="evidence" value="ECO:0007669"/>
    <property type="project" value="UniProtKB-SubCell"/>
</dbReference>
<dbReference type="AlphaFoldDB" id="A0A814XB05"/>
<keyword evidence="6 9" id="KW-0472">Membrane</keyword>
<name>A0A814XB05_9BILA</name>
<gene>
    <name evidence="11" type="ORF">VCS650_LOCUS26261</name>
</gene>
<dbReference type="PANTHER" id="PTHR24228:SF59">
    <property type="entry name" value="NEUROPEPTIDE RECEPTOR 15"/>
    <property type="match status" value="1"/>
</dbReference>
<evidence type="ECO:0000256" key="7">
    <source>
        <dbReference type="ARBA" id="ARBA00023170"/>
    </source>
</evidence>
<keyword evidence="3 9" id="KW-0812">Transmembrane</keyword>
<feature type="transmembrane region" description="Helical" evidence="9">
    <location>
        <begin position="12"/>
        <end position="39"/>
    </location>
</feature>
<evidence type="ECO:0000256" key="4">
    <source>
        <dbReference type="ARBA" id="ARBA00022989"/>
    </source>
</evidence>
<evidence type="ECO:0000256" key="3">
    <source>
        <dbReference type="ARBA" id="ARBA00022692"/>
    </source>
</evidence>
<evidence type="ECO:0000256" key="1">
    <source>
        <dbReference type="ARBA" id="ARBA00004651"/>
    </source>
</evidence>
<comment type="caution">
    <text evidence="11">The sequence shown here is derived from an EMBL/GenBank/DDBJ whole genome shotgun (WGS) entry which is preliminary data.</text>
</comment>
<keyword evidence="8" id="KW-0807">Transducer</keyword>
<dbReference type="InterPro" id="IPR017452">
    <property type="entry name" value="GPCR_Rhodpsn_7TM"/>
</dbReference>
<feature type="transmembrane region" description="Helical" evidence="9">
    <location>
        <begin position="131"/>
        <end position="150"/>
    </location>
</feature>
<keyword evidence="2" id="KW-1003">Cell membrane</keyword>
<feature type="transmembrane region" description="Helical" evidence="9">
    <location>
        <begin position="170"/>
        <end position="193"/>
    </location>
</feature>
<dbReference type="PROSITE" id="PS50262">
    <property type="entry name" value="G_PROTEIN_RECEP_F1_2"/>
    <property type="match status" value="1"/>
</dbReference>
<comment type="subcellular location">
    <subcellularLocation>
        <location evidence="1">Cell membrane</location>
        <topology evidence="1">Multi-pass membrane protein</topology>
    </subcellularLocation>
</comment>
<proteinExistence type="predicted"/>
<keyword evidence="4 9" id="KW-1133">Transmembrane helix</keyword>
<organism evidence="11 12">
    <name type="scientific">Adineta steineri</name>
    <dbReference type="NCBI Taxonomy" id="433720"/>
    <lineage>
        <taxon>Eukaryota</taxon>
        <taxon>Metazoa</taxon>
        <taxon>Spiralia</taxon>
        <taxon>Gnathifera</taxon>
        <taxon>Rotifera</taxon>
        <taxon>Eurotatoria</taxon>
        <taxon>Bdelloidea</taxon>
        <taxon>Adinetida</taxon>
        <taxon>Adinetidae</taxon>
        <taxon>Adineta</taxon>
    </lineage>
</organism>
<evidence type="ECO:0000256" key="9">
    <source>
        <dbReference type="SAM" id="Phobius"/>
    </source>
</evidence>